<name>A0A923I6Z7_9FIRM</name>
<feature type="transmembrane region" description="Helical" evidence="6">
    <location>
        <begin position="165"/>
        <end position="186"/>
    </location>
</feature>
<dbReference type="PANTHER" id="PTHR32322:SF2">
    <property type="entry name" value="EAMA DOMAIN-CONTAINING PROTEIN"/>
    <property type="match status" value="1"/>
</dbReference>
<keyword evidence="5 6" id="KW-0472">Membrane</keyword>
<keyword evidence="9" id="KW-1185">Reference proteome</keyword>
<evidence type="ECO:0000256" key="5">
    <source>
        <dbReference type="ARBA" id="ARBA00023136"/>
    </source>
</evidence>
<dbReference type="InterPro" id="IPR050638">
    <property type="entry name" value="AA-Vitamin_Transporters"/>
</dbReference>
<evidence type="ECO:0000256" key="3">
    <source>
        <dbReference type="ARBA" id="ARBA00022692"/>
    </source>
</evidence>
<dbReference type="InterPro" id="IPR037185">
    <property type="entry name" value="EmrE-like"/>
</dbReference>
<dbReference type="EMBL" id="JACONZ010000002">
    <property type="protein sequence ID" value="MBC5581448.1"/>
    <property type="molecule type" value="Genomic_DNA"/>
</dbReference>
<feature type="transmembrane region" description="Helical" evidence="6">
    <location>
        <begin position="280"/>
        <end position="298"/>
    </location>
</feature>
<feature type="domain" description="EamA" evidence="7">
    <location>
        <begin position="164"/>
        <end position="297"/>
    </location>
</feature>
<dbReference type="Pfam" id="PF00892">
    <property type="entry name" value="EamA"/>
    <property type="match status" value="2"/>
</dbReference>
<sequence length="313" mass="32615">MEKERGSRRLAGVLFTLGGGICWGISGCMGQYLFESRGVTADWLVSLRLVGAGLLLLLTGFFAEGKDLFAIFRSRRDALSLVTFSVFGMLLCQFTYFSAVQYSNAGTATVLQTLSPVLILGVYCVRERRGPRRAEAAAIAGALLGTFLLATHGDLTGLALTPQGLGYGLGAAVGAALYTLLSSGLLARGYSTWTVVGFGMLFAGVLLSALVRPWNTRVTWDGGLLLLLGGIIVVGTALAFSLFLKGASIVGPLKASLLGSVEPVTAILVSAAVLGAKFTGWDAAGFALILGTVSLLSLPKRAAGQREGKADEQ</sequence>
<accession>A0A923I6Z7</accession>
<proteinExistence type="inferred from homology"/>
<dbReference type="InterPro" id="IPR000620">
    <property type="entry name" value="EamA_dom"/>
</dbReference>
<evidence type="ECO:0000256" key="6">
    <source>
        <dbReference type="SAM" id="Phobius"/>
    </source>
</evidence>
<organism evidence="8 9">
    <name type="scientific">Anaerofilum hominis</name>
    <dbReference type="NCBI Taxonomy" id="2763016"/>
    <lineage>
        <taxon>Bacteria</taxon>
        <taxon>Bacillati</taxon>
        <taxon>Bacillota</taxon>
        <taxon>Clostridia</taxon>
        <taxon>Eubacteriales</taxon>
        <taxon>Oscillospiraceae</taxon>
        <taxon>Anaerofilum</taxon>
    </lineage>
</organism>
<dbReference type="GO" id="GO:0016020">
    <property type="term" value="C:membrane"/>
    <property type="evidence" value="ECO:0007669"/>
    <property type="project" value="UniProtKB-SubCell"/>
</dbReference>
<dbReference type="PROSITE" id="PS51257">
    <property type="entry name" value="PROKAR_LIPOPROTEIN"/>
    <property type="match status" value="1"/>
</dbReference>
<evidence type="ECO:0000259" key="7">
    <source>
        <dbReference type="Pfam" id="PF00892"/>
    </source>
</evidence>
<feature type="transmembrane region" description="Helical" evidence="6">
    <location>
        <begin position="256"/>
        <end position="274"/>
    </location>
</feature>
<gene>
    <name evidence="8" type="ORF">H8S23_07980</name>
</gene>
<evidence type="ECO:0000313" key="9">
    <source>
        <dbReference type="Proteomes" id="UP000659630"/>
    </source>
</evidence>
<dbReference type="PANTHER" id="PTHR32322">
    <property type="entry name" value="INNER MEMBRANE TRANSPORTER"/>
    <property type="match status" value="1"/>
</dbReference>
<comment type="caution">
    <text evidence="8">The sequence shown here is derived from an EMBL/GenBank/DDBJ whole genome shotgun (WGS) entry which is preliminary data.</text>
</comment>
<keyword evidence="4 6" id="KW-1133">Transmembrane helix</keyword>
<feature type="transmembrane region" description="Helical" evidence="6">
    <location>
        <begin position="105"/>
        <end position="124"/>
    </location>
</feature>
<protein>
    <submittedName>
        <fullName evidence="8">EamA family transporter</fullName>
    </submittedName>
</protein>
<dbReference type="SUPFAM" id="SSF103481">
    <property type="entry name" value="Multidrug resistance efflux transporter EmrE"/>
    <property type="match status" value="2"/>
</dbReference>
<evidence type="ECO:0000256" key="2">
    <source>
        <dbReference type="ARBA" id="ARBA00007362"/>
    </source>
</evidence>
<evidence type="ECO:0000256" key="1">
    <source>
        <dbReference type="ARBA" id="ARBA00004141"/>
    </source>
</evidence>
<feature type="transmembrane region" description="Helical" evidence="6">
    <location>
        <begin position="136"/>
        <end position="153"/>
    </location>
</feature>
<evidence type="ECO:0000256" key="4">
    <source>
        <dbReference type="ARBA" id="ARBA00022989"/>
    </source>
</evidence>
<comment type="subcellular location">
    <subcellularLocation>
        <location evidence="1">Membrane</location>
        <topology evidence="1">Multi-pass membrane protein</topology>
    </subcellularLocation>
</comment>
<evidence type="ECO:0000313" key="8">
    <source>
        <dbReference type="EMBL" id="MBC5581448.1"/>
    </source>
</evidence>
<keyword evidence="3 6" id="KW-0812">Transmembrane</keyword>
<feature type="transmembrane region" description="Helical" evidence="6">
    <location>
        <begin position="12"/>
        <end position="34"/>
    </location>
</feature>
<feature type="transmembrane region" description="Helical" evidence="6">
    <location>
        <begin position="46"/>
        <end position="65"/>
    </location>
</feature>
<feature type="domain" description="EamA" evidence="7">
    <location>
        <begin position="11"/>
        <end position="150"/>
    </location>
</feature>
<feature type="transmembrane region" description="Helical" evidence="6">
    <location>
        <begin position="223"/>
        <end position="244"/>
    </location>
</feature>
<reference evidence="8" key="1">
    <citation type="submission" date="2020-08" db="EMBL/GenBank/DDBJ databases">
        <title>Genome public.</title>
        <authorList>
            <person name="Liu C."/>
            <person name="Sun Q."/>
        </authorList>
    </citation>
    <scope>NUCLEOTIDE SEQUENCE</scope>
    <source>
        <strain evidence="8">BX8</strain>
    </source>
</reference>
<dbReference type="AlphaFoldDB" id="A0A923I6Z7"/>
<feature type="transmembrane region" description="Helical" evidence="6">
    <location>
        <begin position="193"/>
        <end position="211"/>
    </location>
</feature>
<dbReference type="Proteomes" id="UP000659630">
    <property type="component" value="Unassembled WGS sequence"/>
</dbReference>
<comment type="similarity">
    <text evidence="2">Belongs to the EamA transporter family.</text>
</comment>
<feature type="transmembrane region" description="Helical" evidence="6">
    <location>
        <begin position="77"/>
        <end position="99"/>
    </location>
</feature>